<dbReference type="Proteomes" id="UP000642829">
    <property type="component" value="Unassembled WGS sequence"/>
</dbReference>
<evidence type="ECO:0000259" key="1">
    <source>
        <dbReference type="Pfam" id="PF03358"/>
    </source>
</evidence>
<dbReference type="SUPFAM" id="SSF52218">
    <property type="entry name" value="Flavoproteins"/>
    <property type="match status" value="1"/>
</dbReference>
<feature type="domain" description="NADPH-dependent FMN reductase-like" evidence="1">
    <location>
        <begin position="24"/>
        <end position="157"/>
    </location>
</feature>
<sequence>MHTVDSPHIQTHPYSMSAKAESPLLIISCSLNPGSRSRIMAQAAKSDLTSAEWVDLAENELPLCDGGAAYGHENVKQLAEKISAAKGILLATPVYNYDVNAALKNMIELTGRHWTGKVVGFLCAAGGNSSYMSVMGVANSLMLDFRCVVLPRFVYATGSHFEGPQITDADLRHRITKLANDLAAYTKALNGLTEQLEA</sequence>
<dbReference type="GO" id="GO:0005829">
    <property type="term" value="C:cytosol"/>
    <property type="evidence" value="ECO:0007669"/>
    <property type="project" value="TreeGrafter"/>
</dbReference>
<evidence type="ECO:0000313" key="3">
    <source>
        <dbReference type="Proteomes" id="UP000642829"/>
    </source>
</evidence>
<dbReference type="PANTHER" id="PTHR30543">
    <property type="entry name" value="CHROMATE REDUCTASE"/>
    <property type="match status" value="1"/>
</dbReference>
<dbReference type="Pfam" id="PF03358">
    <property type="entry name" value="FMN_red"/>
    <property type="match status" value="1"/>
</dbReference>
<gene>
    <name evidence="2" type="ORF">GCM10007047_00690</name>
</gene>
<comment type="caution">
    <text evidence="2">The sequence shown here is derived from an EMBL/GenBank/DDBJ whole genome shotgun (WGS) entry which is preliminary data.</text>
</comment>
<dbReference type="GO" id="GO:0016491">
    <property type="term" value="F:oxidoreductase activity"/>
    <property type="evidence" value="ECO:0007669"/>
    <property type="project" value="InterPro"/>
</dbReference>
<dbReference type="InterPro" id="IPR050712">
    <property type="entry name" value="NAD(P)H-dep_reductase"/>
</dbReference>
<dbReference type="Gene3D" id="3.40.50.360">
    <property type="match status" value="1"/>
</dbReference>
<organism evidence="2 3">
    <name type="scientific">Cerasicoccus arenae</name>
    <dbReference type="NCBI Taxonomy" id="424488"/>
    <lineage>
        <taxon>Bacteria</taxon>
        <taxon>Pseudomonadati</taxon>
        <taxon>Verrucomicrobiota</taxon>
        <taxon>Opitutia</taxon>
        <taxon>Puniceicoccales</taxon>
        <taxon>Cerasicoccaceae</taxon>
        <taxon>Cerasicoccus</taxon>
    </lineage>
</organism>
<reference evidence="2" key="1">
    <citation type="journal article" date="2014" name="Int. J. Syst. Evol. Microbiol.">
        <title>Complete genome sequence of Corynebacterium casei LMG S-19264T (=DSM 44701T), isolated from a smear-ripened cheese.</title>
        <authorList>
            <consortium name="US DOE Joint Genome Institute (JGI-PGF)"/>
            <person name="Walter F."/>
            <person name="Albersmeier A."/>
            <person name="Kalinowski J."/>
            <person name="Ruckert C."/>
        </authorList>
    </citation>
    <scope>NUCLEOTIDE SEQUENCE</scope>
    <source>
        <strain evidence="2">KCTC 12870</strain>
    </source>
</reference>
<proteinExistence type="predicted"/>
<dbReference type="GO" id="GO:0010181">
    <property type="term" value="F:FMN binding"/>
    <property type="evidence" value="ECO:0007669"/>
    <property type="project" value="TreeGrafter"/>
</dbReference>
<dbReference type="InterPro" id="IPR005025">
    <property type="entry name" value="FMN_Rdtase-like_dom"/>
</dbReference>
<name>A0A8J3DGG0_9BACT</name>
<keyword evidence="3" id="KW-1185">Reference proteome</keyword>
<evidence type="ECO:0000313" key="2">
    <source>
        <dbReference type="EMBL" id="GHB89976.1"/>
    </source>
</evidence>
<dbReference type="AlphaFoldDB" id="A0A8J3DGG0"/>
<dbReference type="PANTHER" id="PTHR30543:SF28">
    <property type="entry name" value="NADPH-DEPENDENT FMN REDUCTASE-LIKE DOMAIN-CONTAINING PROTEIN"/>
    <property type="match status" value="1"/>
</dbReference>
<protein>
    <submittedName>
        <fullName evidence="2">Flavoprotein</fullName>
    </submittedName>
</protein>
<dbReference type="InterPro" id="IPR029039">
    <property type="entry name" value="Flavoprotein-like_sf"/>
</dbReference>
<accession>A0A8J3DGG0</accession>
<reference evidence="2" key="2">
    <citation type="submission" date="2020-09" db="EMBL/GenBank/DDBJ databases">
        <authorList>
            <person name="Sun Q."/>
            <person name="Kim S."/>
        </authorList>
    </citation>
    <scope>NUCLEOTIDE SEQUENCE</scope>
    <source>
        <strain evidence="2">KCTC 12870</strain>
    </source>
</reference>
<dbReference type="EMBL" id="BMXG01000001">
    <property type="protein sequence ID" value="GHB89976.1"/>
    <property type="molecule type" value="Genomic_DNA"/>
</dbReference>